<evidence type="ECO:0000256" key="1">
    <source>
        <dbReference type="SAM" id="SignalP"/>
    </source>
</evidence>
<proteinExistence type="predicted"/>
<keyword evidence="1" id="KW-0732">Signal</keyword>
<reference evidence="2 3" key="1">
    <citation type="submission" date="2017-08" db="EMBL/GenBank/DDBJ databases">
        <title>Infants hospitalized years apart are colonized by the same room-sourced microbial strains.</title>
        <authorList>
            <person name="Brooks B."/>
            <person name="Olm M.R."/>
            <person name="Firek B.A."/>
            <person name="Baker R."/>
            <person name="Thomas B.C."/>
            <person name="Morowitz M.J."/>
            <person name="Banfield J.F."/>
        </authorList>
    </citation>
    <scope>NUCLEOTIDE SEQUENCE [LARGE SCALE GENOMIC DNA]</scope>
    <source>
        <strain evidence="2">S2_003_000_R2_14</strain>
    </source>
</reference>
<feature type="chain" id="PRO_5015909649" description="Outer membrane protein beta-barrel domain-containing protein" evidence="1">
    <location>
        <begin position="18"/>
        <end position="169"/>
    </location>
</feature>
<evidence type="ECO:0000313" key="2">
    <source>
        <dbReference type="EMBL" id="PZR16640.1"/>
    </source>
</evidence>
<comment type="caution">
    <text evidence="2">The sequence shown here is derived from an EMBL/GenBank/DDBJ whole genome shotgun (WGS) entry which is preliminary data.</text>
</comment>
<evidence type="ECO:0008006" key="4">
    <source>
        <dbReference type="Google" id="ProtNLM"/>
    </source>
</evidence>
<name>A0A2W5TM22_9BACT</name>
<organism evidence="2 3">
    <name type="scientific">Archangium gephyra</name>
    <dbReference type="NCBI Taxonomy" id="48"/>
    <lineage>
        <taxon>Bacteria</taxon>
        <taxon>Pseudomonadati</taxon>
        <taxon>Myxococcota</taxon>
        <taxon>Myxococcia</taxon>
        <taxon>Myxococcales</taxon>
        <taxon>Cystobacterineae</taxon>
        <taxon>Archangiaceae</taxon>
        <taxon>Archangium</taxon>
    </lineage>
</organism>
<accession>A0A2W5TM22</accession>
<dbReference type="Proteomes" id="UP000249061">
    <property type="component" value="Unassembled WGS sequence"/>
</dbReference>
<dbReference type="EMBL" id="QFQP01000003">
    <property type="protein sequence ID" value="PZR16640.1"/>
    <property type="molecule type" value="Genomic_DNA"/>
</dbReference>
<gene>
    <name evidence="2" type="ORF">DI536_05640</name>
</gene>
<sequence>MRGFVVVVLLCSGAASAQSHRGSLGLTVASGGEFSTSVSGTTEGRFENGVRVPVELGGTLGITDKSELTLSARVAPGVYEAPLLALSFYSGLRQSFGYDKWKTFVDLQLAIHALPAFTAGARVAFGVQYDFADIAGVYAQLGAQLGGGFVLRLGAEVLVGLQFRTYLFE</sequence>
<protein>
    <recommendedName>
        <fullName evidence="4">Outer membrane protein beta-barrel domain-containing protein</fullName>
    </recommendedName>
</protein>
<evidence type="ECO:0000313" key="3">
    <source>
        <dbReference type="Proteomes" id="UP000249061"/>
    </source>
</evidence>
<dbReference type="AlphaFoldDB" id="A0A2W5TM22"/>
<feature type="signal peptide" evidence="1">
    <location>
        <begin position="1"/>
        <end position="17"/>
    </location>
</feature>